<dbReference type="GO" id="GO:0030488">
    <property type="term" value="P:tRNA methylation"/>
    <property type="evidence" value="ECO:0007669"/>
    <property type="project" value="TreeGrafter"/>
</dbReference>
<dbReference type="SUPFAM" id="SSF52540">
    <property type="entry name" value="P-loop containing nucleoside triphosphate hydrolases"/>
    <property type="match status" value="1"/>
</dbReference>
<dbReference type="PANTHER" id="PTHR42714:SF2">
    <property type="entry name" value="TRNA MODIFICATION GTPASE GTPBP3, MITOCHONDRIAL"/>
    <property type="match status" value="1"/>
</dbReference>
<dbReference type="Pfam" id="PF12631">
    <property type="entry name" value="MnmE_helical"/>
    <property type="match status" value="1"/>
</dbReference>
<dbReference type="InterPro" id="IPR004520">
    <property type="entry name" value="GTPase_MnmE"/>
</dbReference>
<evidence type="ECO:0000256" key="2">
    <source>
        <dbReference type="ARBA" id="ARBA00023134"/>
    </source>
</evidence>
<dbReference type="InterPro" id="IPR025867">
    <property type="entry name" value="MnmE_helical"/>
</dbReference>
<dbReference type="GO" id="GO:0003924">
    <property type="term" value="F:GTPase activity"/>
    <property type="evidence" value="ECO:0007669"/>
    <property type="project" value="InterPro"/>
</dbReference>
<dbReference type="HAMAP" id="MF_00379">
    <property type="entry name" value="GTPase_MnmE"/>
    <property type="match status" value="1"/>
</dbReference>
<dbReference type="InterPro" id="IPR027266">
    <property type="entry name" value="TrmE/GcvT-like"/>
</dbReference>
<dbReference type="Gene3D" id="3.30.1360.120">
    <property type="entry name" value="Probable tRNA modification gtpase trme, domain 1"/>
    <property type="match status" value="1"/>
</dbReference>
<dbReference type="GO" id="GO:0005525">
    <property type="term" value="F:GTP binding"/>
    <property type="evidence" value="ECO:0007669"/>
    <property type="project" value="UniProtKB-KW"/>
</dbReference>
<keyword evidence="1" id="KW-0547">Nucleotide-binding</keyword>
<proteinExistence type="inferred from homology"/>
<feature type="non-terminal residue" evidence="4">
    <location>
        <position position="336"/>
    </location>
</feature>
<feature type="domain" description="TrmE-type G" evidence="3">
    <location>
        <begin position="215"/>
        <end position="336"/>
    </location>
</feature>
<protein>
    <recommendedName>
        <fullName evidence="3">TrmE-type G domain-containing protein</fullName>
    </recommendedName>
</protein>
<dbReference type="PANTHER" id="PTHR42714">
    <property type="entry name" value="TRNA MODIFICATION GTPASE GTPBP3"/>
    <property type="match status" value="1"/>
</dbReference>
<dbReference type="InterPro" id="IPR005225">
    <property type="entry name" value="Small_GTP-bd"/>
</dbReference>
<dbReference type="NCBIfam" id="TIGR00231">
    <property type="entry name" value="small_GTP"/>
    <property type="match status" value="1"/>
</dbReference>
<accession>X0ZJX2</accession>
<gene>
    <name evidence="4" type="ORF">S01H4_15475</name>
</gene>
<dbReference type="AlphaFoldDB" id="X0ZJX2"/>
<dbReference type="InterPro" id="IPR031168">
    <property type="entry name" value="G_TrmE"/>
</dbReference>
<comment type="caution">
    <text evidence="4">The sequence shown here is derived from an EMBL/GenBank/DDBJ whole genome shotgun (WGS) entry which is preliminary data.</text>
</comment>
<evidence type="ECO:0000256" key="1">
    <source>
        <dbReference type="ARBA" id="ARBA00022741"/>
    </source>
</evidence>
<dbReference type="CDD" id="cd04164">
    <property type="entry name" value="trmE"/>
    <property type="match status" value="1"/>
</dbReference>
<dbReference type="PROSITE" id="PS51709">
    <property type="entry name" value="G_TRME"/>
    <property type="match status" value="1"/>
</dbReference>
<dbReference type="InterPro" id="IPR018948">
    <property type="entry name" value="GTP-bd_TrmE_N"/>
</dbReference>
<organism evidence="4">
    <name type="scientific">marine sediment metagenome</name>
    <dbReference type="NCBI Taxonomy" id="412755"/>
    <lineage>
        <taxon>unclassified sequences</taxon>
        <taxon>metagenomes</taxon>
        <taxon>ecological metagenomes</taxon>
    </lineage>
</organism>
<reference evidence="4" key="1">
    <citation type="journal article" date="2014" name="Front. Microbiol.">
        <title>High frequency of phylogenetically diverse reductive dehalogenase-homologous genes in deep subseafloor sedimentary metagenomes.</title>
        <authorList>
            <person name="Kawai M."/>
            <person name="Futagami T."/>
            <person name="Toyoda A."/>
            <person name="Takaki Y."/>
            <person name="Nishi S."/>
            <person name="Hori S."/>
            <person name="Arai W."/>
            <person name="Tsubouchi T."/>
            <person name="Morono Y."/>
            <person name="Uchiyama I."/>
            <person name="Ito T."/>
            <person name="Fujiyama A."/>
            <person name="Inagaki F."/>
            <person name="Takami H."/>
        </authorList>
    </citation>
    <scope>NUCLEOTIDE SEQUENCE</scope>
    <source>
        <strain evidence="4">Expedition CK06-06</strain>
    </source>
</reference>
<dbReference type="GO" id="GO:0005829">
    <property type="term" value="C:cytosol"/>
    <property type="evidence" value="ECO:0007669"/>
    <property type="project" value="TreeGrafter"/>
</dbReference>
<evidence type="ECO:0000313" key="4">
    <source>
        <dbReference type="EMBL" id="GAG69699.1"/>
    </source>
</evidence>
<evidence type="ECO:0000259" key="3">
    <source>
        <dbReference type="PROSITE" id="PS51709"/>
    </source>
</evidence>
<keyword evidence="2" id="KW-0342">GTP-binding</keyword>
<dbReference type="InterPro" id="IPR027417">
    <property type="entry name" value="P-loop_NTPase"/>
</dbReference>
<dbReference type="Pfam" id="PF10396">
    <property type="entry name" value="TrmE_N"/>
    <property type="match status" value="1"/>
</dbReference>
<dbReference type="GO" id="GO:0002098">
    <property type="term" value="P:tRNA wobble uridine modification"/>
    <property type="evidence" value="ECO:0007669"/>
    <property type="project" value="TreeGrafter"/>
</dbReference>
<dbReference type="NCBIfam" id="TIGR00450">
    <property type="entry name" value="mnmE_trmE_thdF"/>
    <property type="match status" value="1"/>
</dbReference>
<name>X0ZJX2_9ZZZZ</name>
<dbReference type="Gene3D" id="3.40.50.300">
    <property type="entry name" value="P-loop containing nucleotide triphosphate hydrolases"/>
    <property type="match status" value="1"/>
</dbReference>
<sequence length="336" mass="36374">MSVSETNTIAAVATPPGCGGIGIIRISGAKVKSIAKAILGKIPPKRHAYHINFKSGKTIIDSGIAIYFPAPHSFTGEDILELHGHGGPVVLDKLLKLILDLGAKLASPGEFSKRAFLNNKMDLAQAEAVADLINAASAQAANSALHSLQGKFSNEINALVEQTINLRTQVEAAIDFSHEEINFSANGIKKQLNIMLKKLKNIITDAKQGRLLQEGISVVIAGKPNVGKSSLMNYLTGHESAIVTNIPGTTRDILREHINLDGLPLHIIDTAGIREAMDAIEEEGIKRAWHEIELADFVLLLVDNDDIDLKPYQQILDKIIILRNKIDLINIKPKIA</sequence>
<dbReference type="CDD" id="cd14858">
    <property type="entry name" value="TrmE_N"/>
    <property type="match status" value="1"/>
</dbReference>
<dbReference type="EMBL" id="BART01006784">
    <property type="protein sequence ID" value="GAG69699.1"/>
    <property type="molecule type" value="Genomic_DNA"/>
</dbReference>